<dbReference type="InterPro" id="IPR006224">
    <property type="entry name" value="PsdUridine_synth_RluA-like_CS"/>
</dbReference>
<proteinExistence type="inferred from homology"/>
<dbReference type="InterPro" id="IPR036986">
    <property type="entry name" value="S4_RNA-bd_sf"/>
</dbReference>
<dbReference type="GO" id="GO:0000455">
    <property type="term" value="P:enzyme-directed rRNA pseudouridine synthesis"/>
    <property type="evidence" value="ECO:0007669"/>
    <property type="project" value="UniProtKB-ARBA"/>
</dbReference>
<accession>A0A6M3HUG6</accession>
<sequence length="324" mass="36515">MANNTLSKRFHQKIILTPEHAGKRLDIAVNEVFEDFSRSQIQKWIKDGSITLNNSHTKAKHIVIGDEEIEIDVTFVPTNEWLAEDIKLNIIYEDENIIVINKPANMVTHPGAGNMTGTISNALLNLNKNQQNLPRAGIVHRLDKDTTGLMVAAKTSLAYLSLIQQLSDRTVSRKYLAVVEGEIYESGTIDQPIGRDPNNRIKMAINYSGKQAITNYTPLEIYDGFTLVECKLETGRTHQIRVHMKSINHPLVGDQTYNKSSSKLKNTNLACFPRQALHAYSLSFTHPLTHKILNFTCDMPCDMLNLISQLRLTISDDPSLTEDY</sequence>
<dbReference type="SMART" id="SM00363">
    <property type="entry name" value="S4"/>
    <property type="match status" value="1"/>
</dbReference>
<feature type="active site" evidence="4">
    <location>
        <position position="143"/>
    </location>
</feature>
<keyword evidence="5" id="KW-0694">RNA-binding</keyword>
<dbReference type="RefSeq" id="WP_172106957.1">
    <property type="nucleotide sequence ID" value="NZ_CP038017.1"/>
</dbReference>
<dbReference type="NCBIfam" id="TIGR00005">
    <property type="entry name" value="rluA_subfam"/>
    <property type="match status" value="1"/>
</dbReference>
<evidence type="ECO:0000256" key="5">
    <source>
        <dbReference type="PROSITE-ProRule" id="PRU00182"/>
    </source>
</evidence>
<dbReference type="Gene3D" id="3.10.290.10">
    <property type="entry name" value="RNA-binding S4 domain"/>
    <property type="match status" value="1"/>
</dbReference>
<dbReference type="AlphaFoldDB" id="A0A6M3HUG6"/>
<protein>
    <recommendedName>
        <fullName evidence="6">Pseudouridine synthase</fullName>
        <ecNumber evidence="6">5.4.99.-</ecNumber>
    </recommendedName>
</protein>
<reference evidence="8 9" key="1">
    <citation type="submission" date="2019-03" db="EMBL/GenBank/DDBJ databases">
        <title>Complete Genome Sequence of Allofrancisella frigidaquae Strain SYSU 10HL1970 Isolated from Water-Cooling Systems in China.</title>
        <authorList>
            <person name="Ohrman C."/>
            <person name="Uneklint I."/>
            <person name="Sjodin A."/>
        </authorList>
    </citation>
    <scope>NUCLEOTIDE SEQUENCE [LARGE SCALE GENOMIC DNA]</scope>
    <source>
        <strain evidence="8 9">SYSU 10HL1970</strain>
    </source>
</reference>
<feature type="domain" description="RNA-binding S4" evidence="7">
    <location>
        <begin position="23"/>
        <end position="87"/>
    </location>
</feature>
<organism evidence="8 9">
    <name type="scientific">Allofrancisella frigidaquae</name>
    <dbReference type="NCBI Taxonomy" id="1085644"/>
    <lineage>
        <taxon>Bacteria</taxon>
        <taxon>Pseudomonadati</taxon>
        <taxon>Pseudomonadota</taxon>
        <taxon>Gammaproteobacteria</taxon>
        <taxon>Thiotrichales</taxon>
        <taxon>Francisellaceae</taxon>
        <taxon>Allofrancisella</taxon>
    </lineage>
</organism>
<evidence type="ECO:0000313" key="8">
    <source>
        <dbReference type="EMBL" id="QIV94895.1"/>
    </source>
</evidence>
<dbReference type="PROSITE" id="PS01129">
    <property type="entry name" value="PSI_RLU"/>
    <property type="match status" value="1"/>
</dbReference>
<evidence type="ECO:0000256" key="1">
    <source>
        <dbReference type="ARBA" id="ARBA00010876"/>
    </source>
</evidence>
<dbReference type="PROSITE" id="PS50889">
    <property type="entry name" value="S4"/>
    <property type="match status" value="1"/>
</dbReference>
<dbReference type="InterPro" id="IPR002942">
    <property type="entry name" value="S4_RNA-bd"/>
</dbReference>
<comment type="function">
    <text evidence="6">Responsible for synthesis of pseudouridine from uracil.</text>
</comment>
<dbReference type="PANTHER" id="PTHR21600">
    <property type="entry name" value="MITOCHONDRIAL RNA PSEUDOURIDINE SYNTHASE"/>
    <property type="match status" value="1"/>
</dbReference>
<evidence type="ECO:0000256" key="2">
    <source>
        <dbReference type="ARBA" id="ARBA00023235"/>
    </source>
</evidence>
<dbReference type="KEGG" id="afri:E3E15_05845"/>
<dbReference type="Proteomes" id="UP000503320">
    <property type="component" value="Chromosome"/>
</dbReference>
<dbReference type="SUPFAM" id="SSF55174">
    <property type="entry name" value="Alpha-L RNA-binding motif"/>
    <property type="match status" value="1"/>
</dbReference>
<dbReference type="Pfam" id="PF00849">
    <property type="entry name" value="PseudoU_synth_2"/>
    <property type="match status" value="1"/>
</dbReference>
<evidence type="ECO:0000256" key="4">
    <source>
        <dbReference type="PIRSR" id="PIRSR606225-1"/>
    </source>
</evidence>
<dbReference type="InterPro" id="IPR006145">
    <property type="entry name" value="PsdUridine_synth_RsuA/RluA"/>
</dbReference>
<dbReference type="SUPFAM" id="SSF55120">
    <property type="entry name" value="Pseudouridine synthase"/>
    <property type="match status" value="1"/>
</dbReference>
<dbReference type="CDD" id="cd02869">
    <property type="entry name" value="PseudoU_synth_RluA_like"/>
    <property type="match status" value="1"/>
</dbReference>
<dbReference type="PANTHER" id="PTHR21600:SF44">
    <property type="entry name" value="RIBOSOMAL LARGE SUBUNIT PSEUDOURIDINE SYNTHASE D"/>
    <property type="match status" value="1"/>
</dbReference>
<name>A0A6M3HUG6_9GAMM</name>
<comment type="catalytic activity">
    <reaction evidence="6">
        <text>a uridine in RNA = a pseudouridine in RNA</text>
        <dbReference type="Rhea" id="RHEA:48348"/>
        <dbReference type="Rhea" id="RHEA-COMP:12068"/>
        <dbReference type="Rhea" id="RHEA-COMP:12069"/>
        <dbReference type="ChEBI" id="CHEBI:65314"/>
        <dbReference type="ChEBI" id="CHEBI:65315"/>
    </reaction>
</comment>
<dbReference type="InterPro" id="IPR006225">
    <property type="entry name" value="PsdUridine_synth_RluC/D"/>
</dbReference>
<dbReference type="InterPro" id="IPR050188">
    <property type="entry name" value="RluA_PseudoU_synthase"/>
</dbReference>
<evidence type="ECO:0000313" key="9">
    <source>
        <dbReference type="Proteomes" id="UP000503320"/>
    </source>
</evidence>
<dbReference type="EC" id="5.4.99.-" evidence="6"/>
<dbReference type="Gene3D" id="3.30.2350.10">
    <property type="entry name" value="Pseudouridine synthase"/>
    <property type="match status" value="1"/>
</dbReference>
<keyword evidence="2 6" id="KW-0413">Isomerase</keyword>
<evidence type="ECO:0000256" key="3">
    <source>
        <dbReference type="ARBA" id="ARBA00036882"/>
    </source>
</evidence>
<gene>
    <name evidence="8" type="ORF">E3E15_05845</name>
</gene>
<comment type="similarity">
    <text evidence="1 6">Belongs to the pseudouridine synthase RluA family.</text>
</comment>
<dbReference type="GO" id="GO:0003723">
    <property type="term" value="F:RNA binding"/>
    <property type="evidence" value="ECO:0007669"/>
    <property type="project" value="UniProtKB-KW"/>
</dbReference>
<keyword evidence="9" id="KW-1185">Reference proteome</keyword>
<dbReference type="EMBL" id="CP038017">
    <property type="protein sequence ID" value="QIV94895.1"/>
    <property type="molecule type" value="Genomic_DNA"/>
</dbReference>
<dbReference type="GO" id="GO:0160140">
    <property type="term" value="F:23S rRNA pseudouridine(1911/1915/1917) synthase activity"/>
    <property type="evidence" value="ECO:0007669"/>
    <property type="project" value="UniProtKB-EC"/>
</dbReference>
<dbReference type="CDD" id="cd00165">
    <property type="entry name" value="S4"/>
    <property type="match status" value="1"/>
</dbReference>
<evidence type="ECO:0000259" key="7">
    <source>
        <dbReference type="SMART" id="SM00363"/>
    </source>
</evidence>
<comment type="catalytic activity">
    <reaction evidence="3">
        <text>uridine(1911/1915/1917) in 23S rRNA = pseudouridine(1911/1915/1917) in 23S rRNA</text>
        <dbReference type="Rhea" id="RHEA:42524"/>
        <dbReference type="Rhea" id="RHEA-COMP:10097"/>
        <dbReference type="Rhea" id="RHEA-COMP:10098"/>
        <dbReference type="ChEBI" id="CHEBI:65314"/>
        <dbReference type="ChEBI" id="CHEBI:65315"/>
        <dbReference type="EC" id="5.4.99.23"/>
    </reaction>
</comment>
<evidence type="ECO:0000256" key="6">
    <source>
        <dbReference type="RuleBase" id="RU362028"/>
    </source>
</evidence>
<dbReference type="InterPro" id="IPR020103">
    <property type="entry name" value="PsdUridine_synth_cat_dom_sf"/>
</dbReference>